<dbReference type="SUPFAM" id="SSF51556">
    <property type="entry name" value="Metallo-dependent hydrolases"/>
    <property type="match status" value="1"/>
</dbReference>
<dbReference type="CDD" id="cd01298">
    <property type="entry name" value="ATZ_TRZ_like"/>
    <property type="match status" value="1"/>
</dbReference>
<dbReference type="Proteomes" id="UP000050515">
    <property type="component" value="Unassembled WGS sequence"/>
</dbReference>
<dbReference type="RefSeq" id="WP_048101722.1">
    <property type="nucleotide sequence ID" value="NZ_JBBYJF010000003.1"/>
</dbReference>
<dbReference type="NCBIfam" id="NF004995">
    <property type="entry name" value="PRK06380.1"/>
    <property type="match status" value="1"/>
</dbReference>
<dbReference type="InterPro" id="IPR050287">
    <property type="entry name" value="MTA/SAH_deaminase"/>
</dbReference>
<proteinExistence type="predicted"/>
<accession>A0A0N8PQL7</accession>
<dbReference type="Pfam" id="PF01979">
    <property type="entry name" value="Amidohydro_1"/>
    <property type="match status" value="1"/>
</dbReference>
<feature type="domain" description="Amidohydrolase-related" evidence="2">
    <location>
        <begin position="53"/>
        <end position="398"/>
    </location>
</feature>
<dbReference type="GeneID" id="84222268"/>
<name>A0A0N8PQL7_9ARCH</name>
<keyword evidence="5" id="KW-1185">Reference proteome</keyword>
<dbReference type="AlphaFoldDB" id="A0A0N8PQL7"/>
<gene>
    <name evidence="4" type="ORF">AOG54_04580</name>
    <name evidence="3" type="ORF">SE19_00865</name>
</gene>
<dbReference type="EMBL" id="LKBG01000235">
    <property type="protein sequence ID" value="KQB34513.1"/>
    <property type="molecule type" value="Genomic_DNA"/>
</dbReference>
<dbReference type="OrthoDB" id="372084at2157"/>
<organism evidence="3 6">
    <name type="scientific">Acidiplasma aeolicum</name>
    <dbReference type="NCBI Taxonomy" id="507754"/>
    <lineage>
        <taxon>Archaea</taxon>
        <taxon>Methanobacteriati</taxon>
        <taxon>Thermoplasmatota</taxon>
        <taxon>Thermoplasmata</taxon>
        <taxon>Thermoplasmatales</taxon>
        <taxon>Ferroplasmaceae</taxon>
        <taxon>Acidiplasma</taxon>
    </lineage>
</organism>
<comment type="caution">
    <text evidence="3">The sequence shown here is derived from an EMBL/GenBank/DDBJ whole genome shotgun (WGS) entry which is preliminary data.</text>
</comment>
<evidence type="ECO:0000259" key="2">
    <source>
        <dbReference type="Pfam" id="PF01979"/>
    </source>
</evidence>
<dbReference type="PATRIC" id="fig|507754.4.peg.1612"/>
<reference evidence="3 6" key="1">
    <citation type="submission" date="2015-09" db="EMBL/GenBank/DDBJ databases">
        <title>Draft genome sequence of Acidiplasma aeolicum DSM 18409.</title>
        <authorList>
            <person name="Hemp J."/>
        </authorList>
    </citation>
    <scope>NUCLEOTIDE SEQUENCE [LARGE SCALE GENOMIC DNA]</scope>
    <source>
        <strain evidence="3 6">V</strain>
    </source>
</reference>
<dbReference type="SUPFAM" id="SSF51338">
    <property type="entry name" value="Composite domain of metallo-dependent hydrolases"/>
    <property type="match status" value="1"/>
</dbReference>
<sequence length="419" mass="46629">MDILIKNGIIITQDDERKIFKGNIAINGNLITYVGKEMPSGNFDSIIDATDKLVLPGFINTHTHVAMTGFKGLLDDMELNEFLNKTSELDSKRTDDGIFNSSLLGIYEMINGGITSFLDLYYSEDIIESAVKKTGIRAYLAWATLDREFTTQKGEPVNNAENFIKQTHADTVKPLIGVQGIYVSSDENYYRVKDISKKYGVKIHTHLSETRQEVYDFVKKNGERPVEHLYKINFLDDNVIAAHTVWVTLNEIKMLAKSGTKVSWNAVSNAKLASGGTMPVPEMIANNVNISLGTDSSGSNNSLNMFEEMKFSSLMINNDRWNADTVKSQQILDMATRNAGKALGENIGILKPGYLADLIIIDGRAVNMIPSNENNAINNIIFSATPENVRFVIVNGRILKHDGNIPGFDPEKFARLNYL</sequence>
<dbReference type="Gene3D" id="2.30.40.10">
    <property type="entry name" value="Urease, subunit C, domain 1"/>
    <property type="match status" value="1"/>
</dbReference>
<dbReference type="InterPro" id="IPR011059">
    <property type="entry name" value="Metal-dep_hydrolase_composite"/>
</dbReference>
<protein>
    <submittedName>
        <fullName evidence="3">Metal-dependent hydrolase</fullName>
    </submittedName>
</protein>
<evidence type="ECO:0000313" key="4">
    <source>
        <dbReference type="EMBL" id="KQB34513.1"/>
    </source>
</evidence>
<dbReference type="InterPro" id="IPR032466">
    <property type="entry name" value="Metal_Hydrolase"/>
</dbReference>
<dbReference type="PANTHER" id="PTHR43794">
    <property type="entry name" value="AMINOHYDROLASE SSNA-RELATED"/>
    <property type="match status" value="1"/>
</dbReference>
<evidence type="ECO:0000313" key="3">
    <source>
        <dbReference type="EMBL" id="KPV47477.1"/>
    </source>
</evidence>
<evidence type="ECO:0000313" key="5">
    <source>
        <dbReference type="Proteomes" id="UP000050320"/>
    </source>
</evidence>
<dbReference type="GO" id="GO:0016810">
    <property type="term" value="F:hydrolase activity, acting on carbon-nitrogen (but not peptide) bonds"/>
    <property type="evidence" value="ECO:0007669"/>
    <property type="project" value="InterPro"/>
</dbReference>
<dbReference type="EMBL" id="LJCQ01000056">
    <property type="protein sequence ID" value="KPV47477.1"/>
    <property type="molecule type" value="Genomic_DNA"/>
</dbReference>
<keyword evidence="1 3" id="KW-0378">Hydrolase</keyword>
<evidence type="ECO:0000256" key="1">
    <source>
        <dbReference type="ARBA" id="ARBA00022801"/>
    </source>
</evidence>
<dbReference type="InterPro" id="IPR006680">
    <property type="entry name" value="Amidohydro-rel"/>
</dbReference>
<dbReference type="Proteomes" id="UP000050320">
    <property type="component" value="Unassembled WGS sequence"/>
</dbReference>
<dbReference type="Gene3D" id="3.20.20.140">
    <property type="entry name" value="Metal-dependent hydrolases"/>
    <property type="match status" value="1"/>
</dbReference>
<dbReference type="PANTHER" id="PTHR43794:SF11">
    <property type="entry name" value="AMIDOHYDROLASE-RELATED DOMAIN-CONTAINING PROTEIN"/>
    <property type="match status" value="1"/>
</dbReference>
<reference evidence="4 5" key="2">
    <citation type="submission" date="2015-09" db="EMBL/GenBank/DDBJ databases">
        <title>Heavy metals and arsenic resistance mechanisms in polyextremophilic archaea of the family Ferroplasmaceae.</title>
        <authorList>
            <person name="Bulaev A.G."/>
            <person name="Kanygina A.V."/>
        </authorList>
    </citation>
    <scope>NUCLEOTIDE SEQUENCE [LARGE SCALE GENOMIC DNA]</scope>
    <source>
        <strain evidence="4 5">VT</strain>
    </source>
</reference>
<evidence type="ECO:0000313" key="6">
    <source>
        <dbReference type="Proteomes" id="UP000050515"/>
    </source>
</evidence>